<feature type="region of interest" description="Disordered" evidence="8">
    <location>
        <begin position="873"/>
        <end position="895"/>
    </location>
</feature>
<keyword evidence="6" id="KW-0325">Glycoprotein</keyword>
<evidence type="ECO:0000256" key="4">
    <source>
        <dbReference type="ARBA" id="ARBA00022729"/>
    </source>
</evidence>
<dbReference type="PANTHER" id="PTHR19328:SF58">
    <property type="entry name" value="HHIP-LIKE PROTEIN 1"/>
    <property type="match status" value="1"/>
</dbReference>
<dbReference type="InterPro" id="IPR018143">
    <property type="entry name" value="Folate_rcpt-like"/>
</dbReference>
<dbReference type="InterPro" id="IPR001190">
    <property type="entry name" value="SRCR"/>
</dbReference>
<evidence type="ECO:0000256" key="5">
    <source>
        <dbReference type="ARBA" id="ARBA00023157"/>
    </source>
</evidence>
<evidence type="ECO:0000259" key="10">
    <source>
        <dbReference type="PROSITE" id="PS50287"/>
    </source>
</evidence>
<dbReference type="InterPro" id="IPR012938">
    <property type="entry name" value="Glc/Sorbosone_DH"/>
</dbReference>
<dbReference type="SUPFAM" id="SSF56487">
    <property type="entry name" value="SRCR-like"/>
    <property type="match status" value="1"/>
</dbReference>
<comment type="caution">
    <text evidence="7">Lacks conserved residue(s) required for the propagation of feature annotation.</text>
</comment>
<evidence type="ECO:0000256" key="9">
    <source>
        <dbReference type="SAM" id="SignalP"/>
    </source>
</evidence>
<evidence type="ECO:0000256" key="7">
    <source>
        <dbReference type="PROSITE-ProRule" id="PRU00196"/>
    </source>
</evidence>
<feature type="domain" description="SRCR" evidence="10">
    <location>
        <begin position="947"/>
        <end position="1050"/>
    </location>
</feature>
<dbReference type="GeneTree" id="ENSGT00940000164056"/>
<dbReference type="Pfam" id="PF00530">
    <property type="entry name" value="SRCR"/>
    <property type="match status" value="1"/>
</dbReference>
<dbReference type="Gene3D" id="2.120.10.30">
    <property type="entry name" value="TolB, C-terminal domain"/>
    <property type="match status" value="1"/>
</dbReference>
<dbReference type="Pfam" id="PF07995">
    <property type="entry name" value="GSDH"/>
    <property type="match status" value="1"/>
</dbReference>
<evidence type="ECO:0000256" key="3">
    <source>
        <dbReference type="ARBA" id="ARBA00022525"/>
    </source>
</evidence>
<feature type="compositionally biased region" description="Low complexity" evidence="8">
    <location>
        <begin position="822"/>
        <end position="839"/>
    </location>
</feature>
<comment type="subcellular location">
    <subcellularLocation>
        <location evidence="1">Secreted</location>
    </subcellularLocation>
</comment>
<dbReference type="InterPro" id="IPR011041">
    <property type="entry name" value="Quinoprot_gluc/sorb_DH_b-prop"/>
</dbReference>
<organism evidence="11 12">
    <name type="scientific">Anabas testudineus</name>
    <name type="common">Climbing perch</name>
    <name type="synonym">Anthias testudineus</name>
    <dbReference type="NCBI Taxonomy" id="64144"/>
    <lineage>
        <taxon>Eukaryota</taxon>
        <taxon>Metazoa</taxon>
        <taxon>Chordata</taxon>
        <taxon>Craniata</taxon>
        <taxon>Vertebrata</taxon>
        <taxon>Euteleostomi</taxon>
        <taxon>Actinopterygii</taxon>
        <taxon>Neopterygii</taxon>
        <taxon>Teleostei</taxon>
        <taxon>Neoteleostei</taxon>
        <taxon>Acanthomorphata</taxon>
        <taxon>Anabantaria</taxon>
        <taxon>Anabantiformes</taxon>
        <taxon>Anabantoidei</taxon>
        <taxon>Anabantidae</taxon>
        <taxon>Anabas</taxon>
    </lineage>
</organism>
<keyword evidence="4 9" id="KW-0732">Signal</keyword>
<sequence>MILKSCTLVPLHILQHASLHRALLPSLLLLLHAWWGSCHPQCLDYKPPFGPRQPLAFCKEYSKFGCCDLKKDGEISVKFDTIMENFDYSGYITCGKYIRSILCQECSPYAAHLYDAEDANTPMRILPGLCGDYCSEYWQHCRYTLSLLLEDLGSPPQFANLTAGIEEDRRKFCDFLELKDKQYCYPNVLSNEELNANLGVVSEDPTGCLELCLEEVANGLRNPVAMIHADDGTHRFFVAEQVGYVWVYLANGSRIDRPFLNLTRAVLTSPWSGDERGFLCIALHPRFSTVKKAYVYYSVSVKKEERIRISEFTLSTYDENQLDHSSERTILEVVEPASNHNGGQLLFGHDGYLYIFIGDGGRAGDPFGKFGNSQNKSALLGKVLRIDVDNNDDGAPYSIPSDNPFLRENEARPEVYAYGVRNMWRCSIDRGDPITGQGRGRMFCGDVGQNKYEEVDLIVKGGNYGWRAKEGFSCYDRKLCQNSSLDDILPIFAYAHKLGKSVTGGYIYRGCQMPNLNGLYIFGDFMSGRLMSLKENVTTGEWQYSEICMGRDRTCRFPKLINSYYKYIISFAEDESGELYFLATGVPSATARAGIIYKIVDPSRRAPPGKCSVKPSPVKIKGKLIHFHPKEEFVINKKPTTTPVPTTTKKTTTTTTKKPQRKPIIIIKPPMPTRKTKRKPQPQPPTAATRKTRKTTLPPQTTTAATRKTRKTTFPPTTTAATTKTTLPPPTTTTTAATRKTKKTTLPPTTTATTAARTTRKTTLPPPPPTTTTTATTIKTTLPTTVQMAMATTPATTTATGYRTTVMTAVSSRIAHTPTAPPTRTTLQSPPSSTSQPLTSPQPPLLPSTPYLNQPQMALTPARYLESPRELTTLRPPNWSQKLTASPYKPQRPLINTTLPKTQEEKLWLVEKQENTREGNKIFKIPRGQDRGPFKRRGGRRLKLGSVRLVSPNGLSDRGRVEIFILGQWGTVCDDLFTIKAGTVVCRQLGFTRALVVRKRAVLGKADSNVRILLDDVECEGGEKSLLECKRARIGKHNCSHSEDVGVICG</sequence>
<proteinExistence type="inferred from homology"/>
<accession>A0A7N6BST6</accession>
<evidence type="ECO:0000256" key="2">
    <source>
        <dbReference type="ARBA" id="ARBA00010658"/>
    </source>
</evidence>
<dbReference type="GO" id="GO:0005576">
    <property type="term" value="C:extracellular region"/>
    <property type="evidence" value="ECO:0007669"/>
    <property type="project" value="UniProtKB-SubCell"/>
</dbReference>
<feature type="disulfide bond" evidence="7">
    <location>
        <begin position="1019"/>
        <end position="1029"/>
    </location>
</feature>
<dbReference type="PANTHER" id="PTHR19328">
    <property type="entry name" value="HEDGEHOG-INTERACTING PROTEIN"/>
    <property type="match status" value="1"/>
</dbReference>
<protein>
    <recommendedName>
        <fullName evidence="10">SRCR domain-containing protein</fullName>
    </recommendedName>
</protein>
<dbReference type="AlphaFoldDB" id="A0A7N6BST6"/>
<keyword evidence="3" id="KW-0964">Secreted</keyword>
<comment type="similarity">
    <text evidence="2">Belongs to the HHIP family.</text>
</comment>
<dbReference type="Gene3D" id="3.10.250.10">
    <property type="entry name" value="SRCR-like domain"/>
    <property type="match status" value="1"/>
</dbReference>
<dbReference type="PROSITE" id="PS00420">
    <property type="entry name" value="SRCR_1"/>
    <property type="match status" value="1"/>
</dbReference>
<dbReference type="PROSITE" id="PS50287">
    <property type="entry name" value="SRCR_2"/>
    <property type="match status" value="1"/>
</dbReference>
<reference evidence="11" key="2">
    <citation type="submission" date="2025-08" db="UniProtKB">
        <authorList>
            <consortium name="Ensembl"/>
        </authorList>
    </citation>
    <scope>IDENTIFICATION</scope>
</reference>
<dbReference type="GO" id="GO:0016020">
    <property type="term" value="C:membrane"/>
    <property type="evidence" value="ECO:0007669"/>
    <property type="project" value="InterPro"/>
</dbReference>
<evidence type="ECO:0000256" key="1">
    <source>
        <dbReference type="ARBA" id="ARBA00004613"/>
    </source>
</evidence>
<dbReference type="InterPro" id="IPR036772">
    <property type="entry name" value="SRCR-like_dom_sf"/>
</dbReference>
<dbReference type="FunFam" id="3.10.250.10:FF:000001">
    <property type="entry name" value="Lysyl oxidase 4 isoform X1"/>
    <property type="match status" value="1"/>
</dbReference>
<dbReference type="InterPro" id="IPR011042">
    <property type="entry name" value="6-blade_b-propeller_TolB-like"/>
</dbReference>
<reference evidence="11" key="1">
    <citation type="submission" date="2021-04" db="EMBL/GenBank/DDBJ databases">
        <authorList>
            <consortium name="Wellcome Sanger Institute Data Sharing"/>
        </authorList>
    </citation>
    <scope>NUCLEOTIDE SEQUENCE [LARGE SCALE GENOMIC DNA]</scope>
</reference>
<keyword evidence="5 7" id="KW-1015">Disulfide bond</keyword>
<evidence type="ECO:0000313" key="12">
    <source>
        <dbReference type="Proteomes" id="UP000265040"/>
    </source>
</evidence>
<reference evidence="11" key="3">
    <citation type="submission" date="2025-09" db="UniProtKB">
        <authorList>
            <consortium name="Ensembl"/>
        </authorList>
    </citation>
    <scope>IDENTIFICATION</scope>
</reference>
<dbReference type="Proteomes" id="UP000265040">
    <property type="component" value="Chromosome 13"/>
</dbReference>
<evidence type="ECO:0000313" key="11">
    <source>
        <dbReference type="Ensembl" id="ENSATEP00000065374.1"/>
    </source>
</evidence>
<dbReference type="OrthoDB" id="10266706at2759"/>
<dbReference type="SUPFAM" id="SSF50952">
    <property type="entry name" value="Soluble quinoprotein glucose dehydrogenase"/>
    <property type="match status" value="1"/>
</dbReference>
<name>A0A7N6BST6_ANATE</name>
<feature type="chain" id="PRO_5031342507" description="SRCR domain-containing protein" evidence="9">
    <location>
        <begin position="41"/>
        <end position="1050"/>
    </location>
</feature>
<dbReference type="SMART" id="SM00202">
    <property type="entry name" value="SR"/>
    <property type="match status" value="1"/>
</dbReference>
<evidence type="ECO:0000256" key="8">
    <source>
        <dbReference type="SAM" id="MobiDB-lite"/>
    </source>
</evidence>
<dbReference type="PRINTS" id="PR00258">
    <property type="entry name" value="SPERACTRCPTR"/>
</dbReference>
<feature type="compositionally biased region" description="Low complexity" evidence="8">
    <location>
        <begin position="638"/>
        <end position="668"/>
    </location>
</feature>
<keyword evidence="12" id="KW-1185">Reference proteome</keyword>
<feature type="compositionally biased region" description="Low complexity" evidence="8">
    <location>
        <begin position="695"/>
        <end position="763"/>
    </location>
</feature>
<evidence type="ECO:0000256" key="6">
    <source>
        <dbReference type="ARBA" id="ARBA00023180"/>
    </source>
</evidence>
<dbReference type="Pfam" id="PF03024">
    <property type="entry name" value="Folate_rec"/>
    <property type="match status" value="1"/>
</dbReference>
<feature type="region of interest" description="Disordered" evidence="8">
    <location>
        <begin position="638"/>
        <end position="775"/>
    </location>
</feature>
<dbReference type="InParanoid" id="A0A7N6BST6"/>
<dbReference type="Ensembl" id="ENSATET00000071185.2">
    <property type="protein sequence ID" value="ENSATEP00000065374.1"/>
    <property type="gene ID" value="ENSATEG00000008643.3"/>
</dbReference>
<feature type="region of interest" description="Disordered" evidence="8">
    <location>
        <begin position="814"/>
        <end position="853"/>
    </location>
</feature>
<feature type="signal peptide" evidence="9">
    <location>
        <begin position="1"/>
        <end position="40"/>
    </location>
</feature>